<evidence type="ECO:0000259" key="14">
    <source>
        <dbReference type="PROSITE" id="PS50112"/>
    </source>
</evidence>
<comment type="catalytic activity">
    <reaction evidence="1">
        <text>ATP + protein L-histidine = ADP + protein N-phospho-L-histidine.</text>
        <dbReference type="EC" id="2.7.13.3"/>
    </reaction>
</comment>
<dbReference type="PROSITE" id="PS50109">
    <property type="entry name" value="HIS_KIN"/>
    <property type="match status" value="1"/>
</dbReference>
<dbReference type="SMART" id="SM00388">
    <property type="entry name" value="HisKA"/>
    <property type="match status" value="1"/>
</dbReference>
<feature type="domain" description="Histidine kinase" evidence="13">
    <location>
        <begin position="207"/>
        <end position="442"/>
    </location>
</feature>
<comment type="caution">
    <text evidence="16">The sequence shown here is derived from an EMBL/GenBank/DDBJ whole genome shotgun (WGS) entry which is preliminary data.</text>
</comment>
<keyword evidence="11" id="KW-0902">Two-component regulatory system</keyword>
<evidence type="ECO:0000313" key="17">
    <source>
        <dbReference type="Proteomes" id="UP000654345"/>
    </source>
</evidence>
<evidence type="ECO:0000256" key="2">
    <source>
        <dbReference type="ARBA" id="ARBA00004141"/>
    </source>
</evidence>
<dbReference type="Gene3D" id="1.10.287.130">
    <property type="match status" value="1"/>
</dbReference>
<feature type="domain" description="PAC" evidence="15">
    <location>
        <begin position="100"/>
        <end position="152"/>
    </location>
</feature>
<dbReference type="Proteomes" id="UP000654345">
    <property type="component" value="Unassembled WGS sequence"/>
</dbReference>
<dbReference type="EC" id="2.7.13.3" evidence="3"/>
<dbReference type="PROSITE" id="PS50113">
    <property type="entry name" value="PAC"/>
    <property type="match status" value="1"/>
</dbReference>
<dbReference type="InterPro" id="IPR050351">
    <property type="entry name" value="BphY/WalK/GraS-like"/>
</dbReference>
<dbReference type="InterPro" id="IPR003661">
    <property type="entry name" value="HisK_dim/P_dom"/>
</dbReference>
<dbReference type="NCBIfam" id="TIGR00229">
    <property type="entry name" value="sensory_box"/>
    <property type="match status" value="1"/>
</dbReference>
<dbReference type="InterPro" id="IPR000014">
    <property type="entry name" value="PAS"/>
</dbReference>
<dbReference type="Pfam" id="PF00512">
    <property type="entry name" value="HisKA"/>
    <property type="match status" value="1"/>
</dbReference>
<dbReference type="InterPro" id="IPR036097">
    <property type="entry name" value="HisK_dim/P_sf"/>
</dbReference>
<evidence type="ECO:0000256" key="12">
    <source>
        <dbReference type="ARBA" id="ARBA00023136"/>
    </source>
</evidence>
<organism evidence="16 17">
    <name type="scientific">Ktedonobacter robiniae</name>
    <dbReference type="NCBI Taxonomy" id="2778365"/>
    <lineage>
        <taxon>Bacteria</taxon>
        <taxon>Bacillati</taxon>
        <taxon>Chloroflexota</taxon>
        <taxon>Ktedonobacteria</taxon>
        <taxon>Ktedonobacterales</taxon>
        <taxon>Ktedonobacteraceae</taxon>
        <taxon>Ktedonobacter</taxon>
    </lineage>
</organism>
<keyword evidence="12" id="KW-0472">Membrane</keyword>
<evidence type="ECO:0000256" key="6">
    <source>
        <dbReference type="ARBA" id="ARBA00022692"/>
    </source>
</evidence>
<dbReference type="SMART" id="SM00387">
    <property type="entry name" value="HATPase_c"/>
    <property type="match status" value="1"/>
</dbReference>
<accession>A0ABQ3UIG0</accession>
<dbReference type="InterPro" id="IPR004358">
    <property type="entry name" value="Sig_transdc_His_kin-like_C"/>
</dbReference>
<keyword evidence="10" id="KW-1133">Transmembrane helix</keyword>
<keyword evidence="4" id="KW-0597">Phosphoprotein</keyword>
<evidence type="ECO:0000256" key="4">
    <source>
        <dbReference type="ARBA" id="ARBA00022553"/>
    </source>
</evidence>
<evidence type="ECO:0000256" key="9">
    <source>
        <dbReference type="ARBA" id="ARBA00022840"/>
    </source>
</evidence>
<dbReference type="SUPFAM" id="SSF55785">
    <property type="entry name" value="PYP-like sensor domain (PAS domain)"/>
    <property type="match status" value="1"/>
</dbReference>
<keyword evidence="9" id="KW-0067">ATP-binding</keyword>
<evidence type="ECO:0000259" key="13">
    <source>
        <dbReference type="PROSITE" id="PS50109"/>
    </source>
</evidence>
<keyword evidence="7" id="KW-0547">Nucleotide-binding</keyword>
<dbReference type="InterPro" id="IPR035965">
    <property type="entry name" value="PAS-like_dom_sf"/>
</dbReference>
<keyword evidence="8" id="KW-0418">Kinase</keyword>
<dbReference type="PANTHER" id="PTHR42878">
    <property type="entry name" value="TWO-COMPONENT HISTIDINE KINASE"/>
    <property type="match status" value="1"/>
</dbReference>
<evidence type="ECO:0000256" key="8">
    <source>
        <dbReference type="ARBA" id="ARBA00022777"/>
    </source>
</evidence>
<evidence type="ECO:0000256" key="10">
    <source>
        <dbReference type="ARBA" id="ARBA00022989"/>
    </source>
</evidence>
<sequence>MMADKSPERGQYKSVEVNDLQRQLRESEARYRSLVAALAQMVWVVDAEGAMERQMEAWHAYTGQYGRRLSHQDMQAMVHPEDQQWVEHAWQSASLSGRPYELAYRIQRFDGIYHHFGVRAIPVLGEYGKVREWIFIGTDIDERKREELEMSQHLESALPDIQESDLARETSVLISERQHLLRAREETRHQVVTLHATTQRLEEFIGVASHELRTPLTAIKVNVQLAMRRLKTAMKQLDIHETETFDKIKMASDLMERAERQIGVLSNLVSDMVDISRIQSGRFASYLRQDECDVRAIVEQVVSEQQKVNPERTIHKELSSDDTLTVIADAGRISQVINSYLRNALKYSAADKEIALSLQRAGACVRLEVRDQGQGLTVEEQQRVWECFYQCPKIRVLSGSGVGLGLGLYISQTVIEHHHGHVGVESIPGQGSTFWFELPLAHRELI</sequence>
<keyword evidence="6" id="KW-0812">Transmembrane</keyword>
<proteinExistence type="predicted"/>
<dbReference type="InterPro" id="IPR000700">
    <property type="entry name" value="PAS-assoc_C"/>
</dbReference>
<dbReference type="SUPFAM" id="SSF47384">
    <property type="entry name" value="Homodimeric domain of signal transducing histidine kinase"/>
    <property type="match status" value="1"/>
</dbReference>
<dbReference type="EMBL" id="BNJG01000001">
    <property type="protein sequence ID" value="GHO52494.1"/>
    <property type="molecule type" value="Genomic_DNA"/>
</dbReference>
<dbReference type="Gene3D" id="3.30.450.20">
    <property type="entry name" value="PAS domain"/>
    <property type="match status" value="1"/>
</dbReference>
<evidence type="ECO:0000256" key="5">
    <source>
        <dbReference type="ARBA" id="ARBA00022679"/>
    </source>
</evidence>
<dbReference type="SUPFAM" id="SSF55874">
    <property type="entry name" value="ATPase domain of HSP90 chaperone/DNA topoisomerase II/histidine kinase"/>
    <property type="match status" value="1"/>
</dbReference>
<comment type="subcellular location">
    <subcellularLocation>
        <location evidence="2">Membrane</location>
        <topology evidence="2">Multi-pass membrane protein</topology>
    </subcellularLocation>
</comment>
<evidence type="ECO:0000256" key="3">
    <source>
        <dbReference type="ARBA" id="ARBA00012438"/>
    </source>
</evidence>
<gene>
    <name evidence="16" type="ORF">KSB_09690</name>
</gene>
<feature type="domain" description="PAS" evidence="14">
    <location>
        <begin position="27"/>
        <end position="98"/>
    </location>
</feature>
<dbReference type="CDD" id="cd00130">
    <property type="entry name" value="PAS"/>
    <property type="match status" value="1"/>
</dbReference>
<dbReference type="RefSeq" id="WP_201369401.1">
    <property type="nucleotide sequence ID" value="NZ_BNJG01000001.1"/>
</dbReference>
<name>A0ABQ3UIG0_9CHLR</name>
<dbReference type="CDD" id="cd00082">
    <property type="entry name" value="HisKA"/>
    <property type="match status" value="1"/>
</dbReference>
<dbReference type="PRINTS" id="PR00344">
    <property type="entry name" value="BCTRLSENSOR"/>
</dbReference>
<evidence type="ECO:0000256" key="1">
    <source>
        <dbReference type="ARBA" id="ARBA00000085"/>
    </source>
</evidence>
<dbReference type="InterPro" id="IPR005467">
    <property type="entry name" value="His_kinase_dom"/>
</dbReference>
<dbReference type="Gene3D" id="3.30.565.10">
    <property type="entry name" value="Histidine kinase-like ATPase, C-terminal domain"/>
    <property type="match status" value="1"/>
</dbReference>
<dbReference type="PANTHER" id="PTHR42878:SF7">
    <property type="entry name" value="SENSOR HISTIDINE KINASE GLRK"/>
    <property type="match status" value="1"/>
</dbReference>
<evidence type="ECO:0000256" key="11">
    <source>
        <dbReference type="ARBA" id="ARBA00023012"/>
    </source>
</evidence>
<keyword evidence="17" id="KW-1185">Reference proteome</keyword>
<evidence type="ECO:0000313" key="16">
    <source>
        <dbReference type="EMBL" id="GHO52494.1"/>
    </source>
</evidence>
<protein>
    <recommendedName>
        <fullName evidence="3">histidine kinase</fullName>
        <ecNumber evidence="3">2.7.13.3</ecNumber>
    </recommendedName>
</protein>
<dbReference type="InterPro" id="IPR013655">
    <property type="entry name" value="PAS_fold_3"/>
</dbReference>
<dbReference type="PROSITE" id="PS50112">
    <property type="entry name" value="PAS"/>
    <property type="match status" value="1"/>
</dbReference>
<evidence type="ECO:0000259" key="15">
    <source>
        <dbReference type="PROSITE" id="PS50113"/>
    </source>
</evidence>
<dbReference type="InterPro" id="IPR036890">
    <property type="entry name" value="HATPase_C_sf"/>
</dbReference>
<keyword evidence="5" id="KW-0808">Transferase</keyword>
<dbReference type="Pfam" id="PF02518">
    <property type="entry name" value="HATPase_c"/>
    <property type="match status" value="1"/>
</dbReference>
<reference evidence="16 17" key="1">
    <citation type="journal article" date="2021" name="Int. J. Syst. Evol. Microbiol.">
        <title>Reticulibacter mediterranei gen. nov., sp. nov., within the new family Reticulibacteraceae fam. nov., and Ktedonospora formicarum gen. nov., sp. nov., Ktedonobacter robiniae sp. nov., Dictyobacter formicarum sp. nov. and Dictyobacter arantiisoli sp. nov., belonging to the class Ktedonobacteria.</title>
        <authorList>
            <person name="Yabe S."/>
            <person name="Zheng Y."/>
            <person name="Wang C.M."/>
            <person name="Sakai Y."/>
            <person name="Abe K."/>
            <person name="Yokota A."/>
            <person name="Donadio S."/>
            <person name="Cavaletti L."/>
            <person name="Monciardini P."/>
        </authorList>
    </citation>
    <scope>NUCLEOTIDE SEQUENCE [LARGE SCALE GENOMIC DNA]</scope>
    <source>
        <strain evidence="16 17">SOSP1-30</strain>
    </source>
</reference>
<dbReference type="Pfam" id="PF08447">
    <property type="entry name" value="PAS_3"/>
    <property type="match status" value="1"/>
</dbReference>
<dbReference type="InterPro" id="IPR003594">
    <property type="entry name" value="HATPase_dom"/>
</dbReference>
<evidence type="ECO:0000256" key="7">
    <source>
        <dbReference type="ARBA" id="ARBA00022741"/>
    </source>
</evidence>